<dbReference type="SMART" id="SM00855">
    <property type="entry name" value="PGAM"/>
    <property type="match status" value="1"/>
</dbReference>
<gene>
    <name evidence="2" type="ORF">CVT23_13255</name>
</gene>
<evidence type="ECO:0000313" key="3">
    <source>
        <dbReference type="Proteomes" id="UP000229498"/>
    </source>
</evidence>
<proteinExistence type="predicted"/>
<comment type="caution">
    <text evidence="2">The sequence shown here is derived from an EMBL/GenBank/DDBJ whole genome shotgun (WGS) entry which is preliminary data.</text>
</comment>
<dbReference type="CDD" id="cd07067">
    <property type="entry name" value="HP_PGM_like"/>
    <property type="match status" value="1"/>
</dbReference>
<sequence length="170" mass="18885">MKTLMLLRHAKSAWSNPALGDHDRPLNERGRKAADRMGRYMAEEGLTPDLVCSSTSARTRETWRRLSAAAGYDHEPRFERSLYLGEPRDYLQILHALPDRVGRVLMLGHSPGIETLARALTGDGDQADMVALAGSYPTGALTEIVFDDGWSGVQPGSGRLRRFVRPRLLD</sequence>
<dbReference type="Proteomes" id="UP000229498">
    <property type="component" value="Unassembled WGS sequence"/>
</dbReference>
<evidence type="ECO:0000256" key="1">
    <source>
        <dbReference type="PIRSR" id="PIRSR613078-2"/>
    </source>
</evidence>
<dbReference type="InterPro" id="IPR029033">
    <property type="entry name" value="His_PPase_superfam"/>
</dbReference>
<dbReference type="EMBL" id="PHIG01000036">
    <property type="protein sequence ID" value="PJK29156.1"/>
    <property type="molecule type" value="Genomic_DNA"/>
</dbReference>
<dbReference type="Gene3D" id="3.40.50.1240">
    <property type="entry name" value="Phosphoglycerate mutase-like"/>
    <property type="match status" value="1"/>
</dbReference>
<dbReference type="Pfam" id="PF00300">
    <property type="entry name" value="His_Phos_1"/>
    <property type="match status" value="1"/>
</dbReference>
<organism evidence="2 3">
    <name type="scientific">Minwuia thermotolerans</name>
    <dbReference type="NCBI Taxonomy" id="2056226"/>
    <lineage>
        <taxon>Bacteria</taxon>
        <taxon>Pseudomonadati</taxon>
        <taxon>Pseudomonadota</taxon>
        <taxon>Alphaproteobacteria</taxon>
        <taxon>Minwuiales</taxon>
        <taxon>Minwuiaceae</taxon>
        <taxon>Minwuia</taxon>
    </lineage>
</organism>
<dbReference type="PANTHER" id="PTHR47623:SF1">
    <property type="entry name" value="OS09G0287300 PROTEIN"/>
    <property type="match status" value="1"/>
</dbReference>
<dbReference type="SUPFAM" id="SSF53254">
    <property type="entry name" value="Phosphoglycerate mutase-like"/>
    <property type="match status" value="1"/>
</dbReference>
<dbReference type="PANTHER" id="PTHR47623">
    <property type="entry name" value="OS09G0287300 PROTEIN"/>
    <property type="match status" value="1"/>
</dbReference>
<dbReference type="InterPro" id="IPR013078">
    <property type="entry name" value="His_Pase_superF_clade-1"/>
</dbReference>
<dbReference type="RefSeq" id="WP_109792824.1">
    <property type="nucleotide sequence ID" value="NZ_PHIG01000036.1"/>
</dbReference>
<protein>
    <recommendedName>
        <fullName evidence="4">Phosphoglycerate mutase</fullName>
    </recommendedName>
</protein>
<evidence type="ECO:0000313" key="2">
    <source>
        <dbReference type="EMBL" id="PJK29156.1"/>
    </source>
</evidence>
<feature type="binding site" evidence="1">
    <location>
        <position position="58"/>
    </location>
    <ligand>
        <name>substrate</name>
    </ligand>
</feature>
<evidence type="ECO:0008006" key="4">
    <source>
        <dbReference type="Google" id="ProtNLM"/>
    </source>
</evidence>
<dbReference type="AlphaFoldDB" id="A0A2M9G0C6"/>
<accession>A0A2M9G0C6</accession>
<name>A0A2M9G0C6_9PROT</name>
<dbReference type="OrthoDB" id="9810154at2"/>
<keyword evidence="3" id="KW-1185">Reference proteome</keyword>
<reference evidence="2 3" key="1">
    <citation type="submission" date="2017-11" db="EMBL/GenBank/DDBJ databases">
        <title>Draft genome sequence of Rhizobiales bacterium SY3-13.</title>
        <authorList>
            <person name="Sun C."/>
        </authorList>
    </citation>
    <scope>NUCLEOTIDE SEQUENCE [LARGE SCALE GENOMIC DNA]</scope>
    <source>
        <strain evidence="2 3">SY3-13</strain>
    </source>
</reference>